<accession>A0ACC5U9J9</accession>
<sequence length="359" mass="40765">MIRIKDIAKEANVSEGTVDRVLHNRGGVSAKTEAKIRKILERSNYSINPVASALALKNKHHIAVLIPEHNDTDSFWKSPYLGILKASEDVKSYGVQVDYFSFNQYDPSSYLAAFKTALETQPKGVIFAPMFLTETKKITKQLEQLDIPYLFLNIDVEGFDNLTYIGQDSYTSGYIAAKLMHLELEQDAKLLIIKSRDHYGDNNAISKRIEGFMDYIKALTKTETVTLKVEDLNDTSKIQQNIKTCLNKQRTISGIFIPSSRAAVIVDGLKQNGYNDFKIIGFDNTPQNVARLKDDSISFLISQKPFEQGYESVRVMTDYLLKSKRPSEKTYLPIDILIKENVDFNDMNQLMFENDISEV</sequence>
<proteinExistence type="predicted"/>
<gene>
    <name evidence="1" type="ORF">KO493_09635</name>
</gene>
<dbReference type="EMBL" id="JAHKPD010000013">
    <property type="protein sequence ID" value="MBU2950960.1"/>
    <property type="molecule type" value="Genomic_DNA"/>
</dbReference>
<protein>
    <submittedName>
        <fullName evidence="1">Substrate-binding domain-containing protein</fullName>
    </submittedName>
</protein>
<comment type="caution">
    <text evidence="1">The sequence shown here is derived from an EMBL/GenBank/DDBJ whole genome shotgun (WGS) entry which is preliminary data.</text>
</comment>
<name>A0ACC5U9J9_9FLAO</name>
<organism evidence="1 2">
    <name type="scientific">Pseudotamlana agarivorans</name>
    <dbReference type="NCBI Taxonomy" id="481183"/>
    <lineage>
        <taxon>Bacteria</taxon>
        <taxon>Pseudomonadati</taxon>
        <taxon>Bacteroidota</taxon>
        <taxon>Flavobacteriia</taxon>
        <taxon>Flavobacteriales</taxon>
        <taxon>Flavobacteriaceae</taxon>
        <taxon>Pseudotamlana</taxon>
    </lineage>
</organism>
<evidence type="ECO:0000313" key="2">
    <source>
        <dbReference type="Proteomes" id="UP001647509"/>
    </source>
</evidence>
<keyword evidence="2" id="KW-1185">Reference proteome</keyword>
<reference evidence="1" key="1">
    <citation type="submission" date="2021-05" db="EMBL/GenBank/DDBJ databases">
        <title>Draft genomes of bacteria isolated from model marine particles.</title>
        <authorList>
            <person name="Datta M.S."/>
            <person name="Schwartzman J.A."/>
            <person name="Enke T.N."/>
            <person name="Saavedra J."/>
            <person name="Cermak N."/>
            <person name="Cordero O.X."/>
        </authorList>
    </citation>
    <scope>NUCLEOTIDE SEQUENCE</scope>
    <source>
        <strain evidence="1">I2M19</strain>
    </source>
</reference>
<evidence type="ECO:0000313" key="1">
    <source>
        <dbReference type="EMBL" id="MBU2950960.1"/>
    </source>
</evidence>
<dbReference type="Proteomes" id="UP001647509">
    <property type="component" value="Unassembled WGS sequence"/>
</dbReference>